<accession>A0A5C6JZ39</accession>
<comment type="caution">
    <text evidence="11">The sequence shown here is derived from an EMBL/GenBank/DDBJ whole genome shotgun (WGS) entry which is preliminary data.</text>
</comment>
<evidence type="ECO:0000256" key="7">
    <source>
        <dbReference type="ARBA" id="ARBA00030782"/>
    </source>
</evidence>
<evidence type="ECO:0000313" key="11">
    <source>
        <dbReference type="EMBL" id="TWV55541.1"/>
    </source>
</evidence>
<evidence type="ECO:0000256" key="9">
    <source>
        <dbReference type="SAM" id="Phobius"/>
    </source>
</evidence>
<dbReference type="GO" id="GO:0004436">
    <property type="term" value="F:phosphatidylinositol diacylglycerol-lyase activity"/>
    <property type="evidence" value="ECO:0007669"/>
    <property type="project" value="UniProtKB-EC"/>
</dbReference>
<keyword evidence="9" id="KW-1133">Transmembrane helix</keyword>
<dbReference type="CDD" id="cd00063">
    <property type="entry name" value="FN3"/>
    <property type="match status" value="1"/>
</dbReference>
<dbReference type="CDD" id="cd08586">
    <property type="entry name" value="PI-PLCc_BcPLC_like"/>
    <property type="match status" value="1"/>
</dbReference>
<feature type="region of interest" description="Disordered" evidence="8">
    <location>
        <begin position="860"/>
        <end position="884"/>
    </location>
</feature>
<dbReference type="InterPro" id="IPR013783">
    <property type="entry name" value="Ig-like_fold"/>
</dbReference>
<dbReference type="InterPro" id="IPR000909">
    <property type="entry name" value="PLipase_C_PInositol-sp_X_dom"/>
</dbReference>
<gene>
    <name evidence="11" type="ORF">FRZ03_07505</name>
</gene>
<comment type="catalytic activity">
    <reaction evidence="1">
        <text>a 1,2-diacyl-sn-glycero-3-phospho-(1D-myo-inositol) = 1D-myo-inositol 1,2-cyclic phosphate + a 1,2-diacyl-sn-glycerol</text>
        <dbReference type="Rhea" id="RHEA:17093"/>
        <dbReference type="ChEBI" id="CHEBI:17815"/>
        <dbReference type="ChEBI" id="CHEBI:57880"/>
        <dbReference type="ChEBI" id="CHEBI:58484"/>
        <dbReference type="EC" id="4.6.1.13"/>
    </reaction>
</comment>
<feature type="domain" description="Fibronectin type-III" evidence="10">
    <location>
        <begin position="875"/>
        <end position="969"/>
    </location>
</feature>
<feature type="region of interest" description="Disordered" evidence="8">
    <location>
        <begin position="545"/>
        <end position="580"/>
    </location>
</feature>
<dbReference type="Gene3D" id="2.60.40.10">
    <property type="entry name" value="Immunoglobulins"/>
    <property type="match status" value="1"/>
</dbReference>
<dbReference type="SMART" id="SM00148">
    <property type="entry name" value="PLCXc"/>
    <property type="match status" value="1"/>
</dbReference>
<dbReference type="InterPro" id="IPR036116">
    <property type="entry name" value="FN3_sf"/>
</dbReference>
<dbReference type="InterPro" id="IPR036514">
    <property type="entry name" value="SGNH_hydro_sf"/>
</dbReference>
<keyword evidence="4" id="KW-0326">Glycosidase</keyword>
<dbReference type="PANTHER" id="PTHR13593">
    <property type="match status" value="1"/>
</dbReference>
<feature type="compositionally biased region" description="Basic residues" evidence="8">
    <location>
        <begin position="46"/>
        <end position="55"/>
    </location>
</feature>
<organism evidence="11 12">
    <name type="scientific">Streptomyces misionensis</name>
    <dbReference type="NCBI Taxonomy" id="67331"/>
    <lineage>
        <taxon>Bacteria</taxon>
        <taxon>Bacillati</taxon>
        <taxon>Actinomycetota</taxon>
        <taxon>Actinomycetes</taxon>
        <taxon>Kitasatosporales</taxon>
        <taxon>Streptomycetaceae</taxon>
        <taxon>Streptomyces</taxon>
    </lineage>
</organism>
<dbReference type="EMBL" id="VOGW01000041">
    <property type="protein sequence ID" value="TWV55541.1"/>
    <property type="molecule type" value="Genomic_DNA"/>
</dbReference>
<evidence type="ECO:0000256" key="1">
    <source>
        <dbReference type="ARBA" id="ARBA00001316"/>
    </source>
</evidence>
<dbReference type="Pfam" id="PF13472">
    <property type="entry name" value="Lipase_GDSL_2"/>
    <property type="match status" value="1"/>
</dbReference>
<dbReference type="SMART" id="SM00060">
    <property type="entry name" value="FN3"/>
    <property type="match status" value="2"/>
</dbReference>
<proteinExistence type="predicted"/>
<dbReference type="PANTHER" id="PTHR13593:SF113">
    <property type="entry name" value="SI:DKEY-266F7.9"/>
    <property type="match status" value="1"/>
</dbReference>
<dbReference type="InterPro" id="IPR003961">
    <property type="entry name" value="FN3_dom"/>
</dbReference>
<dbReference type="Pfam" id="PF00388">
    <property type="entry name" value="PI-PLC-X"/>
    <property type="match status" value="1"/>
</dbReference>
<feature type="transmembrane region" description="Helical" evidence="9">
    <location>
        <begin position="91"/>
        <end position="112"/>
    </location>
</feature>
<evidence type="ECO:0000313" key="12">
    <source>
        <dbReference type="Proteomes" id="UP000320481"/>
    </source>
</evidence>
<name>A0A5C6JZ39_9ACTN</name>
<evidence type="ECO:0000256" key="3">
    <source>
        <dbReference type="ARBA" id="ARBA00019758"/>
    </source>
</evidence>
<keyword evidence="9" id="KW-0472">Membrane</keyword>
<dbReference type="PROSITE" id="PS50853">
    <property type="entry name" value="FN3"/>
    <property type="match status" value="1"/>
</dbReference>
<protein>
    <recommendedName>
        <fullName evidence="3">1-phosphatidylinositol phosphodiesterase</fullName>
        <ecNumber evidence="2">4.6.1.13</ecNumber>
    </recommendedName>
    <alternativeName>
        <fullName evidence="6">Phosphatidylinositol diacylglycerol-lyase</fullName>
    </alternativeName>
    <alternativeName>
        <fullName evidence="7">Phosphatidylinositol-specific phospholipase C</fullName>
    </alternativeName>
</protein>
<feature type="region of interest" description="Disordered" evidence="8">
    <location>
        <begin position="1"/>
        <end position="63"/>
    </location>
</feature>
<keyword evidence="4" id="KW-0378">Hydrolase</keyword>
<dbReference type="GO" id="GO:0006629">
    <property type="term" value="P:lipid metabolic process"/>
    <property type="evidence" value="ECO:0007669"/>
    <property type="project" value="InterPro"/>
</dbReference>
<evidence type="ECO:0000256" key="8">
    <source>
        <dbReference type="SAM" id="MobiDB-lite"/>
    </source>
</evidence>
<sequence>MQPHPAWSGDAERPSVPERPSGPARDGRPGQAVITNRRARQGDHHTSRRTIRVRTRGPPVDRPIRPRMEMITVIGQTRPPRRCLMRRPAMVARSTVLGVLLALLLSVSGVFLSATPARANDYYSSITEASAANVDWMSRVPDGTNLAWLSVPGTHDSLALCGGTPDPDTDQCSGIVTSITQTQENHGFSAKTLTTQFDAGIRALDIRVRVDKGDEGLKFTVHHGAAYQYANFTDVLQATRDFLSDHPGETVLMNLKAECTGSTFSCKDADGFGTDEWRKKVFDSYLDGRSYTGDGDESTPSTAWRDLFWGPSVTGKSQSNRVPTLGEVRGKVVLLGYRNTGGGIFDGYGLEQPYPAGGSNEEYVQDDFELSTISDIDDKWEKVRAHLRRANGTWDGSRPGEKEHEYEQDALYLNYTSGSGTGVHPYTVAGGTPTATGVNNFLIQCLRAEKDRCPEFYAGRDDRFGGRSDLDRMGVMMMDFPGGGLIDEIIARNSVTHTDIRDVMVVGDSISHGYEGDHTWRYRLWDWARSKKWPVTFVGPYRGTVQQADAQPPRPPVLGESGGGEATEPGPGDPRVQGEYAGDVNAGFSADGSAHYALWGRSLTRTVPTIEPVMQELKTKGHTPDLLLVELGFNDIGWYGAGADLVGTMKKFVDNARAVNPDVRIVLANVPQRTTLGDANPGLPQRISDYNAALAEAAPGWSTSASPVELADLDKAMGCDPKATTCATTYDGLHPNALGEYRIAQAFGTVLHEEFGIGAAAPDVPDSAPGRSLATPSGMKFDGTQQGVTTTWDKVFGAHTYDVQWRDVTTDSNADWQDVVPGVSAPRYDMSWQFTDQPYDGHTYEVRARAVAGDGAANRSSWSSAVRGKAEPTTAGRPPGLTATAGAGSIDVRWSAPTDSHSGSIVRYAVWVYDKSTPLNYSRIIGYPASARSARITGVTAGHEYVILVCAWNASGEGKPSMSDTVVPG</sequence>
<dbReference type="SUPFAM" id="SSF51695">
    <property type="entry name" value="PLC-like phosphodiesterases"/>
    <property type="match status" value="1"/>
</dbReference>
<keyword evidence="5" id="KW-0119">Carbohydrate metabolism</keyword>
<dbReference type="InterPro" id="IPR051057">
    <property type="entry name" value="PI-PLC_domain"/>
</dbReference>
<dbReference type="Pfam" id="PF00041">
    <property type="entry name" value="fn3"/>
    <property type="match status" value="1"/>
</dbReference>
<dbReference type="InterPro" id="IPR013830">
    <property type="entry name" value="SGNH_hydro"/>
</dbReference>
<evidence type="ECO:0000256" key="4">
    <source>
        <dbReference type="ARBA" id="ARBA00023295"/>
    </source>
</evidence>
<dbReference type="Gene3D" id="3.40.50.1110">
    <property type="entry name" value="SGNH hydrolase"/>
    <property type="match status" value="1"/>
</dbReference>
<feature type="region of interest" description="Disordered" evidence="8">
    <location>
        <begin position="762"/>
        <end position="784"/>
    </location>
</feature>
<dbReference type="AlphaFoldDB" id="A0A5C6JZ39"/>
<keyword evidence="5" id="KW-0624">Polysaccharide degradation</keyword>
<dbReference type="SUPFAM" id="SSF52266">
    <property type="entry name" value="SGNH hydrolase"/>
    <property type="match status" value="1"/>
</dbReference>
<dbReference type="GO" id="GO:0000272">
    <property type="term" value="P:polysaccharide catabolic process"/>
    <property type="evidence" value="ECO:0007669"/>
    <property type="project" value="UniProtKB-KW"/>
</dbReference>
<dbReference type="GO" id="GO:0016798">
    <property type="term" value="F:hydrolase activity, acting on glycosyl bonds"/>
    <property type="evidence" value="ECO:0007669"/>
    <property type="project" value="UniProtKB-KW"/>
</dbReference>
<dbReference type="GO" id="GO:0008081">
    <property type="term" value="F:phosphoric diester hydrolase activity"/>
    <property type="evidence" value="ECO:0007669"/>
    <property type="project" value="InterPro"/>
</dbReference>
<evidence type="ECO:0000256" key="2">
    <source>
        <dbReference type="ARBA" id="ARBA00012581"/>
    </source>
</evidence>
<dbReference type="Gene3D" id="3.20.20.190">
    <property type="entry name" value="Phosphatidylinositol (PI) phosphodiesterase"/>
    <property type="match status" value="1"/>
</dbReference>
<evidence type="ECO:0000256" key="6">
    <source>
        <dbReference type="ARBA" id="ARBA00030474"/>
    </source>
</evidence>
<dbReference type="SUPFAM" id="SSF49265">
    <property type="entry name" value="Fibronectin type III"/>
    <property type="match status" value="1"/>
</dbReference>
<keyword evidence="12" id="KW-1185">Reference proteome</keyword>
<evidence type="ECO:0000256" key="5">
    <source>
        <dbReference type="ARBA" id="ARBA00023326"/>
    </source>
</evidence>
<dbReference type="InterPro" id="IPR017946">
    <property type="entry name" value="PLC-like_Pdiesterase_TIM-brl"/>
</dbReference>
<dbReference type="EC" id="4.6.1.13" evidence="2"/>
<evidence type="ECO:0000259" key="10">
    <source>
        <dbReference type="PROSITE" id="PS50853"/>
    </source>
</evidence>
<keyword evidence="9" id="KW-0812">Transmembrane</keyword>
<dbReference type="Proteomes" id="UP000320481">
    <property type="component" value="Unassembled WGS sequence"/>
</dbReference>
<reference evidence="11" key="1">
    <citation type="journal article" date="2019" name="Microbiol. Resour. Announc.">
        <title>Draft Genomic Sequences of Streptomyces misionensis and Streptomyces albidoflavus, bacteria applied for phytopathogen biocontrol.</title>
        <authorList>
            <person name="Pylro V."/>
            <person name="Dias A."/>
            <person name="Andreote F."/>
            <person name="Varani A."/>
            <person name="Andreote C."/>
            <person name="Bernardo E."/>
            <person name="Martins T."/>
        </authorList>
    </citation>
    <scope>NUCLEOTIDE SEQUENCE [LARGE SCALE GENOMIC DNA]</scope>
    <source>
        <strain evidence="11">66</strain>
    </source>
</reference>
<dbReference type="PROSITE" id="PS50007">
    <property type="entry name" value="PIPLC_X_DOMAIN"/>
    <property type="match status" value="1"/>
</dbReference>